<accession>A0A084VPP4</accession>
<name>A0A084VPP4_ANOSI</name>
<reference evidence="3" key="2">
    <citation type="submission" date="2020-05" db="UniProtKB">
        <authorList>
            <consortium name="EnsemblMetazoa"/>
        </authorList>
    </citation>
    <scope>IDENTIFICATION</scope>
</reference>
<dbReference type="Proteomes" id="UP000030765">
    <property type="component" value="Unassembled WGS sequence"/>
</dbReference>
<sequence>MMEQHIFHSSAAKTTIHEAFVLTHPSRSGSLLAGDGHMHMNGGTIHGSGEVLSCSLHEKLNERGKLLSRANKSSRGLPLRPSSSFVRVSTSAKTASKSTEDEDEDENAPVTLYDTSSLEREEVVI</sequence>
<reference evidence="2 4" key="1">
    <citation type="journal article" date="2014" name="BMC Genomics">
        <title>Genome sequence of Anopheles sinensis provides insight into genetics basis of mosquito competence for malaria parasites.</title>
        <authorList>
            <person name="Zhou D."/>
            <person name="Zhang D."/>
            <person name="Ding G."/>
            <person name="Shi L."/>
            <person name="Hou Q."/>
            <person name="Ye Y."/>
            <person name="Xu Y."/>
            <person name="Zhou H."/>
            <person name="Xiong C."/>
            <person name="Li S."/>
            <person name="Yu J."/>
            <person name="Hong S."/>
            <person name="Yu X."/>
            <person name="Zou P."/>
            <person name="Chen C."/>
            <person name="Chang X."/>
            <person name="Wang W."/>
            <person name="Lv Y."/>
            <person name="Sun Y."/>
            <person name="Ma L."/>
            <person name="Shen B."/>
            <person name="Zhu C."/>
        </authorList>
    </citation>
    <scope>NUCLEOTIDE SEQUENCE [LARGE SCALE GENOMIC DNA]</scope>
</reference>
<dbReference type="VEuPathDB" id="VectorBase:ASIC007320"/>
<feature type="region of interest" description="Disordered" evidence="1">
    <location>
        <begin position="68"/>
        <end position="125"/>
    </location>
</feature>
<feature type="compositionally biased region" description="Low complexity" evidence="1">
    <location>
        <begin position="73"/>
        <end position="97"/>
    </location>
</feature>
<dbReference type="EnsemblMetazoa" id="ASIC007320-RA">
    <property type="protein sequence ID" value="ASIC007320-PA"/>
    <property type="gene ID" value="ASIC007320"/>
</dbReference>
<evidence type="ECO:0000313" key="3">
    <source>
        <dbReference type="EnsemblMetazoa" id="ASIC007320-PA"/>
    </source>
</evidence>
<protein>
    <submittedName>
        <fullName evidence="2 3">Putative PAN domain protein</fullName>
    </submittedName>
</protein>
<evidence type="ECO:0000313" key="2">
    <source>
        <dbReference type="EMBL" id="KFB39938.1"/>
    </source>
</evidence>
<gene>
    <name evidence="2" type="ORF">ZHAS_00007320</name>
</gene>
<proteinExistence type="predicted"/>
<dbReference type="EMBL" id="KE524999">
    <property type="protein sequence ID" value="KFB39938.1"/>
    <property type="molecule type" value="Genomic_DNA"/>
</dbReference>
<organism evidence="2">
    <name type="scientific">Anopheles sinensis</name>
    <name type="common">Mosquito</name>
    <dbReference type="NCBI Taxonomy" id="74873"/>
    <lineage>
        <taxon>Eukaryota</taxon>
        <taxon>Metazoa</taxon>
        <taxon>Ecdysozoa</taxon>
        <taxon>Arthropoda</taxon>
        <taxon>Hexapoda</taxon>
        <taxon>Insecta</taxon>
        <taxon>Pterygota</taxon>
        <taxon>Neoptera</taxon>
        <taxon>Endopterygota</taxon>
        <taxon>Diptera</taxon>
        <taxon>Nematocera</taxon>
        <taxon>Culicoidea</taxon>
        <taxon>Culicidae</taxon>
        <taxon>Anophelinae</taxon>
        <taxon>Anopheles</taxon>
    </lineage>
</organism>
<dbReference type="EMBL" id="ATLV01015022">
    <property type="status" value="NOT_ANNOTATED_CDS"/>
    <property type="molecule type" value="Genomic_DNA"/>
</dbReference>
<evidence type="ECO:0000313" key="4">
    <source>
        <dbReference type="Proteomes" id="UP000030765"/>
    </source>
</evidence>
<dbReference type="AlphaFoldDB" id="A0A084VPP4"/>
<keyword evidence="4" id="KW-1185">Reference proteome</keyword>
<evidence type="ECO:0000256" key="1">
    <source>
        <dbReference type="SAM" id="MobiDB-lite"/>
    </source>
</evidence>